<keyword evidence="1" id="KW-0812">Transmembrane</keyword>
<keyword evidence="1" id="KW-1133">Transmembrane helix</keyword>
<dbReference type="Proteomes" id="UP000662873">
    <property type="component" value="Chromosome"/>
</dbReference>
<feature type="transmembrane region" description="Helical" evidence="1">
    <location>
        <begin position="80"/>
        <end position="101"/>
    </location>
</feature>
<dbReference type="AlphaFoldDB" id="A0A809R852"/>
<protein>
    <submittedName>
        <fullName evidence="2">Uncharacterized protein</fullName>
    </submittedName>
</protein>
<evidence type="ECO:0000313" key="3">
    <source>
        <dbReference type="Proteomes" id="UP000662873"/>
    </source>
</evidence>
<gene>
    <name evidence="2" type="ORF">NPRO_04430</name>
</gene>
<sequence length="234" mass="26038">MNVDWQSYLDGSLEGEELRQAESLLAEDARAQAELEALKRLRSAVRQAALTEAVPIESLRRGLSQVVQTPREARPAPRPWFQWSFAAAAAILVLVMALSWFRPSGSSFGSDLVAVNGQMISDPTFARDWLRQNASLGPVPMVNLAGVADLNHCCYGSGWACYEFMVEGKEYKLVIRERTEQLPGQKRLVDGVPFYVDEGICWSCPNFTYQVLGGDEDTRWKVAIEAAAQTLHRS</sequence>
<reference evidence="2" key="1">
    <citation type="journal article" name="DNA Res.">
        <title>The physiological potential of anammox bacteria as revealed by their core genome structure.</title>
        <authorList>
            <person name="Okubo T."/>
            <person name="Toyoda A."/>
            <person name="Fukuhara K."/>
            <person name="Uchiyama I."/>
            <person name="Harigaya Y."/>
            <person name="Kuroiwa M."/>
            <person name="Suzuki T."/>
            <person name="Murakami Y."/>
            <person name="Suwa Y."/>
            <person name="Takami H."/>
        </authorList>
    </citation>
    <scope>NUCLEOTIDE SEQUENCE</scope>
    <source>
        <strain evidence="2">317325-2</strain>
    </source>
</reference>
<keyword evidence="1" id="KW-0472">Membrane</keyword>
<name>A0A809R852_9BACT</name>
<evidence type="ECO:0000313" key="2">
    <source>
        <dbReference type="EMBL" id="BBO22848.1"/>
    </source>
</evidence>
<proteinExistence type="predicted"/>
<dbReference type="KEGG" id="npy:NPRO_04430"/>
<organism evidence="2 3">
    <name type="scientific">Candidatus Nitrosymbiomonas proteolyticus</name>
    <dbReference type="NCBI Taxonomy" id="2608984"/>
    <lineage>
        <taxon>Bacteria</taxon>
        <taxon>Bacillati</taxon>
        <taxon>Armatimonadota</taxon>
        <taxon>Armatimonadota incertae sedis</taxon>
        <taxon>Candidatus Nitrosymbiomonas</taxon>
    </lineage>
</organism>
<dbReference type="EMBL" id="AP021858">
    <property type="protein sequence ID" value="BBO22848.1"/>
    <property type="molecule type" value="Genomic_DNA"/>
</dbReference>
<accession>A0A809R852</accession>
<evidence type="ECO:0000256" key="1">
    <source>
        <dbReference type="SAM" id="Phobius"/>
    </source>
</evidence>